<dbReference type="OrthoDB" id="5855725at2759"/>
<evidence type="ECO:0000313" key="1">
    <source>
        <dbReference type="EMBL" id="KHJ99756.1"/>
    </source>
</evidence>
<evidence type="ECO:0008006" key="3">
    <source>
        <dbReference type="Google" id="ProtNLM"/>
    </source>
</evidence>
<gene>
    <name evidence="1" type="ORF">OESDEN_00265</name>
</gene>
<keyword evidence="2" id="KW-1185">Reference proteome</keyword>
<dbReference type="PANTHER" id="PTHR47331">
    <property type="entry name" value="PHD-TYPE DOMAIN-CONTAINING PROTEIN"/>
    <property type="match status" value="1"/>
</dbReference>
<accession>A0A0B1TUF6</accession>
<sequence length="352" mass="40104">MSLHCEVQGSPNQPGANRLRLAETTLAKIRLKVEEINVFSDSIIALCWLQENRRLPPFVSSLVQRIGLIRGRLSEKARISFFHVPIGENFADCVIRGLPKEELVNHTWWSGPIWLNRNKVNWPITNAADLRPQEVEETEEASLNNLYVSSTVALKSVWPVDKLSSLSKLKRVVAYCIRFIRIASKQSHYRLEDPGVQTSTFTAAEVEQAENIIIRQEQIIYGSQTLMLNEQHNVSYHDDGLLRKFSRLQNSDISDDAANLIHIPKLSLATDLSAKSFIFTLKRFIARCGVPQKVISDNGTNFQLAELLLRNDRSDEEDSSLSLYLADYKISRASFPLSHHGWEEYGKEWLES</sequence>
<dbReference type="InterPro" id="IPR036397">
    <property type="entry name" value="RNaseH_sf"/>
</dbReference>
<name>A0A0B1TUF6_OESDE</name>
<dbReference type="GO" id="GO:0003676">
    <property type="term" value="F:nucleic acid binding"/>
    <property type="evidence" value="ECO:0007669"/>
    <property type="project" value="InterPro"/>
</dbReference>
<dbReference type="Proteomes" id="UP000053660">
    <property type="component" value="Unassembled WGS sequence"/>
</dbReference>
<dbReference type="AlphaFoldDB" id="A0A0B1TUF6"/>
<evidence type="ECO:0000313" key="2">
    <source>
        <dbReference type="Proteomes" id="UP000053660"/>
    </source>
</evidence>
<organism evidence="1 2">
    <name type="scientific">Oesophagostomum dentatum</name>
    <name type="common">Nodular worm</name>
    <dbReference type="NCBI Taxonomy" id="61180"/>
    <lineage>
        <taxon>Eukaryota</taxon>
        <taxon>Metazoa</taxon>
        <taxon>Ecdysozoa</taxon>
        <taxon>Nematoda</taxon>
        <taxon>Chromadorea</taxon>
        <taxon>Rhabditida</taxon>
        <taxon>Rhabditina</taxon>
        <taxon>Rhabditomorpha</taxon>
        <taxon>Strongyloidea</taxon>
        <taxon>Strongylidae</taxon>
        <taxon>Oesophagostomum</taxon>
    </lineage>
</organism>
<dbReference type="Gene3D" id="3.30.420.10">
    <property type="entry name" value="Ribonuclease H-like superfamily/Ribonuclease H"/>
    <property type="match status" value="1"/>
</dbReference>
<proteinExistence type="predicted"/>
<reference evidence="1 2" key="1">
    <citation type="submission" date="2014-03" db="EMBL/GenBank/DDBJ databases">
        <title>Draft genome of the hookworm Oesophagostomum dentatum.</title>
        <authorList>
            <person name="Mitreva M."/>
        </authorList>
    </citation>
    <scope>NUCLEOTIDE SEQUENCE [LARGE SCALE GENOMIC DNA]</scope>
    <source>
        <strain evidence="1 2">OD-Hann</strain>
    </source>
</reference>
<dbReference type="EMBL" id="KN549206">
    <property type="protein sequence ID" value="KHJ99756.1"/>
    <property type="molecule type" value="Genomic_DNA"/>
</dbReference>
<protein>
    <recommendedName>
        <fullName evidence="3">Pao retrotransposon peptidase</fullName>
    </recommendedName>
</protein>